<comment type="similarity">
    <text evidence="1">Belongs to the bacterial sugar transferase family.</text>
</comment>
<name>A0A7K1TF11_9BACT</name>
<sequence length="252" mass="28053">MPLSKRLFDFVLALVGLLLLLPLFALVALLIKLESGGPVFYYSYRVGNGYRIFRFWKFRSMRPDADQMLASMKNLNQYQASTSAAAGAMQAASGTCACGQTCQAQLIDKQGNKVCEKYHRQQQKATGNAAFIKIVNDPRITRIGSFLRNTSIDELPQLFNVLRGDMSIVGNRPLPLYEAERLTTDQFAARFLAPAGITGLWQVSKRGKGGKAGMSEDERKALDVEYARNYSLKKDLGILLRTVPALFQQENV</sequence>
<dbReference type="AlphaFoldDB" id="A0A7K1TF11"/>
<dbReference type="Proteomes" id="UP000441336">
    <property type="component" value="Unassembled WGS sequence"/>
</dbReference>
<proteinExistence type="inferred from homology"/>
<feature type="domain" description="Bacterial sugar transferase" evidence="2">
    <location>
        <begin position="5"/>
        <end position="247"/>
    </location>
</feature>
<dbReference type="PANTHER" id="PTHR30576:SF0">
    <property type="entry name" value="UNDECAPRENYL-PHOSPHATE N-ACETYLGALACTOSAMINYL 1-PHOSPHATE TRANSFERASE-RELATED"/>
    <property type="match status" value="1"/>
</dbReference>
<evidence type="ECO:0000313" key="3">
    <source>
        <dbReference type="EMBL" id="MVN76975.1"/>
    </source>
</evidence>
<dbReference type="GO" id="GO:0016780">
    <property type="term" value="F:phosphotransferase activity, for other substituted phosphate groups"/>
    <property type="evidence" value="ECO:0007669"/>
    <property type="project" value="TreeGrafter"/>
</dbReference>
<reference evidence="3 4" key="1">
    <citation type="submission" date="2019-12" db="EMBL/GenBank/DDBJ databases">
        <title>Hymenobacter sp. HMF4947 Genome sequencing and assembly.</title>
        <authorList>
            <person name="Kang H."/>
            <person name="Cha I."/>
            <person name="Kim H."/>
            <person name="Joh K."/>
        </authorList>
    </citation>
    <scope>NUCLEOTIDE SEQUENCE [LARGE SCALE GENOMIC DNA]</scope>
    <source>
        <strain evidence="3 4">HMF4947</strain>
    </source>
</reference>
<keyword evidence="4" id="KW-1185">Reference proteome</keyword>
<gene>
    <name evidence="3" type="ORF">GO988_11625</name>
</gene>
<protein>
    <recommendedName>
        <fullName evidence="2">Bacterial sugar transferase domain-containing protein</fullName>
    </recommendedName>
</protein>
<evidence type="ECO:0000259" key="2">
    <source>
        <dbReference type="Pfam" id="PF02397"/>
    </source>
</evidence>
<comment type="caution">
    <text evidence="3">The sequence shown here is derived from an EMBL/GenBank/DDBJ whole genome shotgun (WGS) entry which is preliminary data.</text>
</comment>
<dbReference type="EMBL" id="WQKZ01000003">
    <property type="protein sequence ID" value="MVN76975.1"/>
    <property type="molecule type" value="Genomic_DNA"/>
</dbReference>
<organism evidence="3 4">
    <name type="scientific">Hymenobacter ginkgonis</name>
    <dbReference type="NCBI Taxonomy" id="2682976"/>
    <lineage>
        <taxon>Bacteria</taxon>
        <taxon>Pseudomonadati</taxon>
        <taxon>Bacteroidota</taxon>
        <taxon>Cytophagia</taxon>
        <taxon>Cytophagales</taxon>
        <taxon>Hymenobacteraceae</taxon>
        <taxon>Hymenobacter</taxon>
    </lineage>
</organism>
<evidence type="ECO:0000256" key="1">
    <source>
        <dbReference type="ARBA" id="ARBA00006464"/>
    </source>
</evidence>
<dbReference type="RefSeq" id="WP_157565549.1">
    <property type="nucleotide sequence ID" value="NZ_WQKZ01000003.1"/>
</dbReference>
<dbReference type="Pfam" id="PF02397">
    <property type="entry name" value="Bac_transf"/>
    <property type="match status" value="1"/>
</dbReference>
<accession>A0A7K1TF11</accession>
<dbReference type="PANTHER" id="PTHR30576">
    <property type="entry name" value="COLANIC BIOSYNTHESIS UDP-GLUCOSE LIPID CARRIER TRANSFERASE"/>
    <property type="match status" value="1"/>
</dbReference>
<dbReference type="InterPro" id="IPR003362">
    <property type="entry name" value="Bact_transf"/>
</dbReference>
<evidence type="ECO:0000313" key="4">
    <source>
        <dbReference type="Proteomes" id="UP000441336"/>
    </source>
</evidence>